<dbReference type="AlphaFoldDB" id="F7NK91"/>
<reference evidence="2 3" key="1">
    <citation type="journal article" date="2011" name="EMBO J.">
        <title>Structural diversity of bacterial flagellar motors.</title>
        <authorList>
            <person name="Chen S."/>
            <person name="Beeby M."/>
            <person name="Murphy G.E."/>
            <person name="Leadbetter J.R."/>
            <person name="Hendrixson D.R."/>
            <person name="Briegel A."/>
            <person name="Li Z."/>
            <person name="Shi J."/>
            <person name="Tocheva E.I."/>
            <person name="Muller A."/>
            <person name="Dobro M.J."/>
            <person name="Jensen G.J."/>
        </authorList>
    </citation>
    <scope>NUCLEOTIDE SEQUENCE [LARGE SCALE GENOMIC DNA]</scope>
    <source>
        <strain evidence="2 3">DSM 6540</strain>
    </source>
</reference>
<dbReference type="InterPro" id="IPR010982">
    <property type="entry name" value="Lambda_DNA-bd_dom_sf"/>
</dbReference>
<dbReference type="PANTHER" id="PTHR37301">
    <property type="entry name" value="DNA-BINDING PROTEIN-RELATED"/>
    <property type="match status" value="1"/>
</dbReference>
<dbReference type="EMBL" id="AFGF01000107">
    <property type="protein sequence ID" value="EGO63532.1"/>
    <property type="molecule type" value="Genomic_DNA"/>
</dbReference>
<name>F7NK91_9FIRM</name>
<dbReference type="eggNOG" id="COG3655">
    <property type="taxonomic scope" value="Bacteria"/>
</dbReference>
<evidence type="ECO:0000259" key="1">
    <source>
        <dbReference type="PROSITE" id="PS50943"/>
    </source>
</evidence>
<dbReference type="SMART" id="SM00530">
    <property type="entry name" value="HTH_XRE"/>
    <property type="match status" value="1"/>
</dbReference>
<gene>
    <name evidence="2" type="ORF">ALO_12521</name>
</gene>
<protein>
    <submittedName>
        <fullName evidence="2">Putative transcriptional regulator, XRE family protein</fullName>
    </submittedName>
</protein>
<dbReference type="PROSITE" id="PS50943">
    <property type="entry name" value="HTH_CROC1"/>
    <property type="match status" value="1"/>
</dbReference>
<evidence type="ECO:0000313" key="3">
    <source>
        <dbReference type="Proteomes" id="UP000003240"/>
    </source>
</evidence>
<dbReference type="OrthoDB" id="9805309at2"/>
<keyword evidence="3" id="KW-1185">Reference proteome</keyword>
<dbReference type="RefSeq" id="WP_004096140.1">
    <property type="nucleotide sequence ID" value="NZ_AFGF01000107.1"/>
</dbReference>
<dbReference type="CDD" id="cd00093">
    <property type="entry name" value="HTH_XRE"/>
    <property type="match status" value="1"/>
</dbReference>
<dbReference type="STRING" id="1009370.ALO_12521"/>
<proteinExistence type="predicted"/>
<comment type="caution">
    <text evidence="2">The sequence shown here is derived from an EMBL/GenBank/DDBJ whole genome shotgun (WGS) entry which is preliminary data.</text>
</comment>
<dbReference type="Pfam" id="PF13443">
    <property type="entry name" value="HTH_26"/>
    <property type="match status" value="1"/>
</dbReference>
<feature type="domain" description="HTH cro/C1-type" evidence="1">
    <location>
        <begin position="8"/>
        <end position="61"/>
    </location>
</feature>
<evidence type="ECO:0000313" key="2">
    <source>
        <dbReference type="EMBL" id="EGO63532.1"/>
    </source>
</evidence>
<organism evidence="2 3">
    <name type="scientific">Acetonema longum DSM 6540</name>
    <dbReference type="NCBI Taxonomy" id="1009370"/>
    <lineage>
        <taxon>Bacteria</taxon>
        <taxon>Bacillati</taxon>
        <taxon>Bacillota</taxon>
        <taxon>Negativicutes</taxon>
        <taxon>Acetonemataceae</taxon>
        <taxon>Acetonema</taxon>
    </lineage>
</organism>
<accession>F7NK91</accession>
<dbReference type="Proteomes" id="UP000003240">
    <property type="component" value="Unassembled WGS sequence"/>
</dbReference>
<dbReference type="SUPFAM" id="SSF47413">
    <property type="entry name" value="lambda repressor-like DNA-binding domains"/>
    <property type="match status" value="1"/>
</dbReference>
<sequence length="67" mass="7492">MAIKYYKLLDMLQRQGISKGQFAEITGLSSATVAKLSGHKTVNIEIIDRVCKTLNCQPGDIMEYIDE</sequence>
<dbReference type="PANTHER" id="PTHR37301:SF1">
    <property type="entry name" value="DNA-BINDING PROTEIN"/>
    <property type="match status" value="1"/>
</dbReference>
<dbReference type="InterPro" id="IPR001387">
    <property type="entry name" value="Cro/C1-type_HTH"/>
</dbReference>
<dbReference type="Gene3D" id="1.10.260.40">
    <property type="entry name" value="lambda repressor-like DNA-binding domains"/>
    <property type="match status" value="1"/>
</dbReference>
<dbReference type="GO" id="GO:0003677">
    <property type="term" value="F:DNA binding"/>
    <property type="evidence" value="ECO:0007669"/>
    <property type="project" value="InterPro"/>
</dbReference>